<dbReference type="RefSeq" id="WP_097073806.1">
    <property type="nucleotide sequence ID" value="NZ_OBMQ01000007.1"/>
</dbReference>
<sequence length="62" mass="7309">MNFEERIQLLGEMRKKRIKQKDLASVSVCNCSSAWISQWFNKPEIEISEEMLTKIIDYIASK</sequence>
<protein>
    <recommendedName>
        <fullName evidence="3">Helix-turn-helix protein</fullName>
    </recommendedName>
</protein>
<dbReference type="EMBL" id="OBMQ01000007">
    <property type="protein sequence ID" value="SOC12894.1"/>
    <property type="molecule type" value="Genomic_DNA"/>
</dbReference>
<evidence type="ECO:0000313" key="1">
    <source>
        <dbReference type="EMBL" id="SOC12894.1"/>
    </source>
</evidence>
<organism evidence="1 2">
    <name type="scientific">Ureibacillus xyleni</name>
    <dbReference type="NCBI Taxonomy" id="614648"/>
    <lineage>
        <taxon>Bacteria</taxon>
        <taxon>Bacillati</taxon>
        <taxon>Bacillota</taxon>
        <taxon>Bacilli</taxon>
        <taxon>Bacillales</taxon>
        <taxon>Caryophanaceae</taxon>
        <taxon>Ureibacillus</taxon>
    </lineage>
</organism>
<dbReference type="AlphaFoldDB" id="A0A285SXW0"/>
<reference evidence="2" key="1">
    <citation type="submission" date="2017-08" db="EMBL/GenBank/DDBJ databases">
        <authorList>
            <person name="Varghese N."/>
            <person name="Submissions S."/>
        </authorList>
    </citation>
    <scope>NUCLEOTIDE SEQUENCE [LARGE SCALE GENOMIC DNA]</scope>
    <source>
        <strain evidence="2">JC22</strain>
    </source>
</reference>
<dbReference type="OrthoDB" id="9964826at2"/>
<evidence type="ECO:0008006" key="3">
    <source>
        <dbReference type="Google" id="ProtNLM"/>
    </source>
</evidence>
<accession>A0A285SXW0</accession>
<evidence type="ECO:0000313" key="2">
    <source>
        <dbReference type="Proteomes" id="UP000219636"/>
    </source>
</evidence>
<proteinExistence type="predicted"/>
<name>A0A285SXW0_9BACL</name>
<keyword evidence="2" id="KW-1185">Reference proteome</keyword>
<gene>
    <name evidence="1" type="ORF">SAMN05880501_10770</name>
</gene>
<dbReference type="Proteomes" id="UP000219636">
    <property type="component" value="Unassembled WGS sequence"/>
</dbReference>